<feature type="signal peptide" evidence="1">
    <location>
        <begin position="1"/>
        <end position="22"/>
    </location>
</feature>
<sequence length="313" mass="34794">MKKIKSVILILCLFSLPISTFACDICGCGVGTYYLGILPEFNKRFVGLRYQHKSLQTHLGPQGERTAITADETYQSMEVWGAWNFGTRWRAMAILPYNFNQRQITGANETGRKQGLGDIALMGYYKVFENMNATSSNKIFVHSLWAGAGIKVPTGKYDPSEQDDAEQNSPNNFQLGTASTDFTLNAIYDVRIMDLGLNINASYKMNTENKHEYRYGNKFSTNAIAYYKFNIDDKVRISPNAGAMYETQTKDVIFSRFDVAQSGGNSITGLVGAEVNVNAISFGGNFQAPIQQDLASGRAKAGNRFLLHVSYSF</sequence>
<keyword evidence="3" id="KW-1185">Reference proteome</keyword>
<protein>
    <recommendedName>
        <fullName evidence="4">MetA-pathway of phenol degradation</fullName>
    </recommendedName>
</protein>
<proteinExistence type="predicted"/>
<evidence type="ECO:0000256" key="1">
    <source>
        <dbReference type="SAM" id="SignalP"/>
    </source>
</evidence>
<organism evidence="2 3">
    <name type="scientific">Sphingobacterium hungaricum</name>
    <dbReference type="NCBI Taxonomy" id="2082723"/>
    <lineage>
        <taxon>Bacteria</taxon>
        <taxon>Pseudomonadati</taxon>
        <taxon>Bacteroidota</taxon>
        <taxon>Sphingobacteriia</taxon>
        <taxon>Sphingobacteriales</taxon>
        <taxon>Sphingobacteriaceae</taxon>
        <taxon>Sphingobacterium</taxon>
    </lineage>
</organism>
<name>A0A928UZN9_9SPHI</name>
<dbReference type="PROSITE" id="PS51257">
    <property type="entry name" value="PROKAR_LIPOPROTEIN"/>
    <property type="match status" value="1"/>
</dbReference>
<keyword evidence="1" id="KW-0732">Signal</keyword>
<accession>A0A928UZN9</accession>
<dbReference type="Proteomes" id="UP000616201">
    <property type="component" value="Unassembled WGS sequence"/>
</dbReference>
<reference evidence="2" key="1">
    <citation type="submission" date="2018-02" db="EMBL/GenBank/DDBJ databases">
        <authorList>
            <person name="Vasarhelyi B.M."/>
            <person name="Deshmukh S."/>
            <person name="Balint B."/>
            <person name="Kukolya J."/>
        </authorList>
    </citation>
    <scope>NUCLEOTIDE SEQUENCE</scope>
    <source>
        <strain evidence="2">KB22</strain>
    </source>
</reference>
<dbReference type="RefSeq" id="WP_196934153.1">
    <property type="nucleotide sequence ID" value="NZ_MU158697.1"/>
</dbReference>
<comment type="caution">
    <text evidence="2">The sequence shown here is derived from an EMBL/GenBank/DDBJ whole genome shotgun (WGS) entry which is preliminary data.</text>
</comment>
<dbReference type="EMBL" id="PRDK01000005">
    <property type="protein sequence ID" value="MBE8714009.1"/>
    <property type="molecule type" value="Genomic_DNA"/>
</dbReference>
<dbReference type="AlphaFoldDB" id="A0A928UZN9"/>
<evidence type="ECO:0008006" key="4">
    <source>
        <dbReference type="Google" id="ProtNLM"/>
    </source>
</evidence>
<evidence type="ECO:0000313" key="3">
    <source>
        <dbReference type="Proteomes" id="UP000616201"/>
    </source>
</evidence>
<feature type="chain" id="PRO_5037161663" description="MetA-pathway of phenol degradation" evidence="1">
    <location>
        <begin position="23"/>
        <end position="313"/>
    </location>
</feature>
<evidence type="ECO:0000313" key="2">
    <source>
        <dbReference type="EMBL" id="MBE8714009.1"/>
    </source>
</evidence>
<gene>
    <name evidence="2" type="ORF">C4F49_09990</name>
</gene>